<keyword evidence="1" id="KW-1133">Transmembrane helix</keyword>
<accession>A0ABP1F3X7</accession>
<dbReference type="InterPro" id="IPR006860">
    <property type="entry name" value="FecR"/>
</dbReference>
<keyword evidence="1" id="KW-0472">Membrane</keyword>
<sequence length="307" mass="35018">MKYNYDDTFLARWVNNDLTQDELSEFKKSEDYDLYKKIIEKSSELSVQNFDQDKLLHKVKGKLATNNQAKSKVVNLRNRIMYAVAASVAVLLGVFYFLNTGDTNYSTGFGEQMAVLLPDNSELTLNSKSTVSFNKKNWKNDRKVQLKGEGYFKVEKGQTFTVNTKQGEVKVLGTQFNVVNNASYFEVTCYEGKVNVTTSKDDIILTKGMGYRLMNSSKSEQWNFDFSRSNSWMTGESSFESTPLSEVVKSIENQYNIKIENTGEIDLTQRFTGSFTHNNLQVALKTVFVPMKIDITFTNEKTISLVK</sequence>
<evidence type="ECO:0000313" key="4">
    <source>
        <dbReference type="EMBL" id="CAL2103123.1"/>
    </source>
</evidence>
<dbReference type="RefSeq" id="WP_348717119.1">
    <property type="nucleotide sequence ID" value="NZ_CAXJIO010000012.1"/>
</dbReference>
<feature type="domain" description="FecR protein" evidence="2">
    <location>
        <begin position="104"/>
        <end position="195"/>
    </location>
</feature>
<evidence type="ECO:0000256" key="1">
    <source>
        <dbReference type="SAM" id="Phobius"/>
    </source>
</evidence>
<dbReference type="EMBL" id="CAXJIO010000012">
    <property type="protein sequence ID" value="CAL2103123.1"/>
    <property type="molecule type" value="Genomic_DNA"/>
</dbReference>
<comment type="caution">
    <text evidence="4">The sequence shown here is derived from an EMBL/GenBank/DDBJ whole genome shotgun (WGS) entry which is preliminary data.</text>
</comment>
<feature type="domain" description="Protein FecR C-terminal" evidence="3">
    <location>
        <begin position="238"/>
        <end position="291"/>
    </location>
</feature>
<name>A0ABP1F3X7_9FLAO</name>
<dbReference type="Gene3D" id="3.55.50.30">
    <property type="match status" value="1"/>
</dbReference>
<evidence type="ECO:0000313" key="5">
    <source>
        <dbReference type="Proteomes" id="UP001497527"/>
    </source>
</evidence>
<feature type="transmembrane region" description="Helical" evidence="1">
    <location>
        <begin position="80"/>
        <end position="98"/>
    </location>
</feature>
<keyword evidence="1 4" id="KW-0812">Transmembrane</keyword>
<dbReference type="Pfam" id="PF16344">
    <property type="entry name" value="FecR_C"/>
    <property type="match status" value="1"/>
</dbReference>
<gene>
    <name evidence="4" type="ORF">T190423A01A_30237</name>
</gene>
<dbReference type="InterPro" id="IPR012373">
    <property type="entry name" value="Ferrdict_sens_TM"/>
</dbReference>
<evidence type="ECO:0000259" key="3">
    <source>
        <dbReference type="Pfam" id="PF16344"/>
    </source>
</evidence>
<dbReference type="PIRSF" id="PIRSF018266">
    <property type="entry name" value="FecR"/>
    <property type="match status" value="1"/>
</dbReference>
<dbReference type="InterPro" id="IPR032508">
    <property type="entry name" value="FecR_C"/>
</dbReference>
<dbReference type="PANTHER" id="PTHR30273">
    <property type="entry name" value="PERIPLASMIC SIGNAL SENSOR AND SIGMA FACTOR ACTIVATOR FECR-RELATED"/>
    <property type="match status" value="1"/>
</dbReference>
<reference evidence="4 5" key="1">
    <citation type="submission" date="2024-05" db="EMBL/GenBank/DDBJ databases">
        <authorList>
            <person name="Duchaud E."/>
        </authorList>
    </citation>
    <scope>NUCLEOTIDE SEQUENCE [LARGE SCALE GENOMIC DNA]</scope>
    <source>
        <strain evidence="4">Ena-SAMPLE-TAB-13-05-2024-13:56:06:370-140308</strain>
    </source>
</reference>
<proteinExistence type="predicted"/>
<protein>
    <submittedName>
        <fullName evidence="4">Transmembrane sensor</fullName>
    </submittedName>
</protein>
<keyword evidence="5" id="KW-1185">Reference proteome</keyword>
<evidence type="ECO:0000259" key="2">
    <source>
        <dbReference type="Pfam" id="PF04773"/>
    </source>
</evidence>
<dbReference type="Pfam" id="PF04773">
    <property type="entry name" value="FecR"/>
    <property type="match status" value="1"/>
</dbReference>
<dbReference type="Gene3D" id="2.60.120.1440">
    <property type="match status" value="1"/>
</dbReference>
<dbReference type="PANTHER" id="PTHR30273:SF2">
    <property type="entry name" value="PROTEIN FECR"/>
    <property type="match status" value="1"/>
</dbReference>
<organism evidence="4 5">
    <name type="scientific">Tenacibaculum polynesiense</name>
    <dbReference type="NCBI Taxonomy" id="3137857"/>
    <lineage>
        <taxon>Bacteria</taxon>
        <taxon>Pseudomonadati</taxon>
        <taxon>Bacteroidota</taxon>
        <taxon>Flavobacteriia</taxon>
        <taxon>Flavobacteriales</taxon>
        <taxon>Flavobacteriaceae</taxon>
        <taxon>Tenacibaculum</taxon>
    </lineage>
</organism>
<dbReference type="Proteomes" id="UP001497527">
    <property type="component" value="Unassembled WGS sequence"/>
</dbReference>